<dbReference type="CDD" id="cd16040">
    <property type="entry name" value="SPRY_PRY_SNTX"/>
    <property type="match status" value="1"/>
</dbReference>
<keyword evidence="2" id="KW-0963">Cytoplasm</keyword>
<evidence type="ECO:0000256" key="7">
    <source>
        <dbReference type="SAM" id="MobiDB-lite"/>
    </source>
</evidence>
<dbReference type="SUPFAM" id="SSF52540">
    <property type="entry name" value="P-loop containing nucleoside triphosphate hydrolases"/>
    <property type="match status" value="1"/>
</dbReference>
<dbReference type="SUPFAM" id="SSF52047">
    <property type="entry name" value="RNI-like"/>
    <property type="match status" value="1"/>
</dbReference>
<dbReference type="Ensembl" id="ENSPNAT00000001332.2">
    <property type="protein sequence ID" value="ENSPNAP00000027941.2"/>
    <property type="gene ID" value="ENSPNAG00000013480.2"/>
</dbReference>
<dbReference type="InterPro" id="IPR003879">
    <property type="entry name" value="Butyrophylin_SPRY"/>
</dbReference>
<evidence type="ECO:0000313" key="11">
    <source>
        <dbReference type="Ensembl" id="ENSPNAP00000027941.2"/>
    </source>
</evidence>
<dbReference type="Pfam" id="PF17779">
    <property type="entry name" value="WHD_NOD2"/>
    <property type="match status" value="1"/>
</dbReference>
<keyword evidence="3" id="KW-0433">Leucine-rich repeat</keyword>
<dbReference type="RefSeq" id="XP_037399085.1">
    <property type="nucleotide sequence ID" value="XM_037543188.1"/>
</dbReference>
<dbReference type="PANTHER" id="PTHR24106">
    <property type="entry name" value="NACHT, LRR AND CARD DOMAINS-CONTAINING"/>
    <property type="match status" value="1"/>
</dbReference>
<dbReference type="Pfam" id="PF13765">
    <property type="entry name" value="PRY"/>
    <property type="match status" value="1"/>
</dbReference>
<dbReference type="Gene3D" id="2.60.120.920">
    <property type="match status" value="1"/>
</dbReference>
<dbReference type="InterPro" id="IPR011029">
    <property type="entry name" value="DEATH-like_dom_sf"/>
</dbReference>
<dbReference type="Pfam" id="PF00622">
    <property type="entry name" value="SPRY"/>
    <property type="match status" value="1"/>
</dbReference>
<evidence type="ECO:0000313" key="12">
    <source>
        <dbReference type="Proteomes" id="UP001501920"/>
    </source>
</evidence>
<organism evidence="11 12">
    <name type="scientific">Pygocentrus nattereri</name>
    <name type="common">Red-bellied piranha</name>
    <dbReference type="NCBI Taxonomy" id="42514"/>
    <lineage>
        <taxon>Eukaryota</taxon>
        <taxon>Metazoa</taxon>
        <taxon>Chordata</taxon>
        <taxon>Craniata</taxon>
        <taxon>Vertebrata</taxon>
        <taxon>Euteleostomi</taxon>
        <taxon>Actinopterygii</taxon>
        <taxon>Neopterygii</taxon>
        <taxon>Teleostei</taxon>
        <taxon>Ostariophysi</taxon>
        <taxon>Characiformes</taxon>
        <taxon>Characoidei</taxon>
        <taxon>Pygocentrus</taxon>
    </lineage>
</organism>
<dbReference type="Gene3D" id="3.40.50.300">
    <property type="entry name" value="P-loop containing nucleotide triphosphate hydrolases"/>
    <property type="match status" value="1"/>
</dbReference>
<dbReference type="CDD" id="cd08321">
    <property type="entry name" value="Pyrin_ASC-like"/>
    <property type="match status" value="2"/>
</dbReference>
<name>A0A3B4DY07_PYGNA</name>
<dbReference type="InterPro" id="IPR041267">
    <property type="entry name" value="NLRP_HD2"/>
</dbReference>
<evidence type="ECO:0000256" key="1">
    <source>
        <dbReference type="ARBA" id="ARBA00004496"/>
    </source>
</evidence>
<dbReference type="PROSITE" id="PS50837">
    <property type="entry name" value="NACHT"/>
    <property type="match status" value="1"/>
</dbReference>
<keyword evidence="6" id="KW-0067">ATP-binding</keyword>
<dbReference type="InterPro" id="IPR001611">
    <property type="entry name" value="Leu-rich_rpt"/>
</dbReference>
<dbReference type="SUPFAM" id="SSF47986">
    <property type="entry name" value="DEATH domain"/>
    <property type="match status" value="2"/>
</dbReference>
<dbReference type="Pfam" id="PF17776">
    <property type="entry name" value="NLRC4_HD2"/>
    <property type="match status" value="1"/>
</dbReference>
<dbReference type="Pfam" id="PF13516">
    <property type="entry name" value="LRR_6"/>
    <property type="match status" value="3"/>
</dbReference>
<dbReference type="STRING" id="42514.ENSPNAP00000027941"/>
<dbReference type="SMART" id="SM00589">
    <property type="entry name" value="PRY"/>
    <property type="match status" value="1"/>
</dbReference>
<sequence>MEFIREILLKALEDLDEADLERFQWHLQQPNLPGFAPIPKARLKGNLFNIVDRMCQSYKDSGVLEIAVVILKKMNQNNLAEKLETTMGRNKALSNAKKPETVQDKSKNIQKTKCESIPEGPSLDKPSTFVNKTFADLYIVKGVTAGMEFIREILLKALEDLDEADLKRFQWYLQQPNLPRFAPIPKARLKGNLFNIVDRMCQSYKDSGALEIAVVILKKMSQNNLAEKLETTVGINKAIFNAKKPKTVQEKLKNILKTKYESIHEGPSLDKPSTYLNMIFTDLYIVKGGTGGVYTEHEIQQIEGLFRGTAGKPTVKSSDIFKACPEDRTPVRKVLTLGIAGVGKTVLVNKIILDWAEDKANHDIDYIFPLAFRNLNLMTGNYSLMQLLSQHFEFLNSKSTFDDSKVLFIFDGLDESRLPLDFAKNELVCDVQKDTTLDALITNLIRGELLPHALVWVTSRPAAASRVPHAYFNQITEIQGFSDKQKVEYFRKTIRDKDTASKVISHMKTSRSIHIMCHIPVFCWIFATVVQTMLCQRDHHEIPTTLTGMYASFLIYQTRQMDIKYHKTDKIVLKLGRLAFLQLQSGNLIFYKEDLRECGIDINEASVYSGVCTQIFRQDRTMQEKRCFSFVHLSIQEFLAAVYVFHAHRNYKRNPVLQSLAGKFKWIFQHTLLDLHKTAVNKALESKNGHLDLFLRFLLGLSLKSNQDHVRDLLPEIKESEDHVKETIKHLKEKIRANISPERSINLFYCLNELKDDSLVEEVQSYVRQGSLASEELSPPQWSALVFLLLTSEDTQKLFDLKKYTQTDKGLRRLLPVVGYSAQSLLDRCNLTNASCEGIASVISSKSSYLRCLDLSDNNLQDSGVNKLAAGLKDPHCKLETLRLSGCLVTDEGCSSLASALKSNPLHLKELDLSYNNPGDAGVQLLNDRRDDPKCKLEKLNFDYCGPLRMLTGPRKYACELTLDPTTVHQHLSLSEGNKKVTWEEEEQKHPKHSNRFKFKEQVLCREALSRRSYWEVGWSGEGVHIGVAYKQIRREGQGEDCWLGHNEESWKLYCSHDSYTAWHCKKSIYMSVHCSTIIGVFLDWEAGTLSFYNVSPDTKALEHLHTFCATFTEPLHPGFRVLHSSAWLDRI</sequence>
<dbReference type="PRINTS" id="PR01407">
    <property type="entry name" value="BUTYPHLNCDUF"/>
</dbReference>
<evidence type="ECO:0000256" key="2">
    <source>
        <dbReference type="ARBA" id="ARBA00022490"/>
    </source>
</evidence>
<dbReference type="Pfam" id="PF02758">
    <property type="entry name" value="PYRIN"/>
    <property type="match status" value="2"/>
</dbReference>
<feature type="domain" description="Pyrin" evidence="9">
    <location>
        <begin position="147"/>
        <end position="235"/>
    </location>
</feature>
<dbReference type="GeneID" id="108411223"/>
<feature type="domain" description="Pyrin" evidence="9">
    <location>
        <begin position="1"/>
        <end position="89"/>
    </location>
</feature>
<dbReference type="InterPro" id="IPR001870">
    <property type="entry name" value="B30.2/SPRY"/>
</dbReference>
<reference evidence="11 12" key="1">
    <citation type="submission" date="2020-10" db="EMBL/GenBank/DDBJ databases">
        <title>Pygocentrus nattereri (red-bellied piranha) genome, fPygNat1, primary haplotype.</title>
        <authorList>
            <person name="Myers G."/>
            <person name="Meyer A."/>
            <person name="Karagic N."/>
            <person name="Pippel M."/>
            <person name="Winkler S."/>
            <person name="Tracey A."/>
            <person name="Wood J."/>
            <person name="Formenti G."/>
            <person name="Howe K."/>
            <person name="Fedrigo O."/>
            <person name="Jarvis E.D."/>
        </authorList>
    </citation>
    <scope>NUCLEOTIDE SEQUENCE [LARGE SCALE GENOMIC DNA]</scope>
</reference>
<evidence type="ECO:0000256" key="3">
    <source>
        <dbReference type="ARBA" id="ARBA00022614"/>
    </source>
</evidence>
<dbReference type="SMART" id="SM01288">
    <property type="entry name" value="FISNA"/>
    <property type="match status" value="1"/>
</dbReference>
<comment type="subcellular location">
    <subcellularLocation>
        <location evidence="1">Cytoplasm</location>
    </subcellularLocation>
</comment>
<dbReference type="GeneTree" id="ENSGT01150000286911"/>
<dbReference type="InterPro" id="IPR041075">
    <property type="entry name" value="NOD1/2_WH"/>
</dbReference>
<evidence type="ECO:0000256" key="5">
    <source>
        <dbReference type="ARBA" id="ARBA00022741"/>
    </source>
</evidence>
<dbReference type="SMART" id="SM01289">
    <property type="entry name" value="PYRIN"/>
    <property type="match status" value="2"/>
</dbReference>
<protein>
    <recommendedName>
        <fullName evidence="13">B30.2/SPRY domain-containing protein</fullName>
    </recommendedName>
</protein>
<accession>A0A3B4DY07</accession>
<reference evidence="11" key="3">
    <citation type="submission" date="2025-09" db="UniProtKB">
        <authorList>
            <consortium name="Ensembl"/>
        </authorList>
    </citation>
    <scope>IDENTIFICATION</scope>
</reference>
<feature type="compositionally biased region" description="Basic and acidic residues" evidence="7">
    <location>
        <begin position="97"/>
        <end position="116"/>
    </location>
</feature>
<dbReference type="Proteomes" id="UP001501920">
    <property type="component" value="Chromosome 12"/>
</dbReference>
<dbReference type="InterPro" id="IPR003877">
    <property type="entry name" value="SPRY_dom"/>
</dbReference>
<keyword evidence="4" id="KW-0677">Repeat</keyword>
<feature type="region of interest" description="Disordered" evidence="7">
    <location>
        <begin position="91"/>
        <end position="120"/>
    </location>
</feature>
<dbReference type="InterPro" id="IPR027417">
    <property type="entry name" value="P-loop_NTPase"/>
</dbReference>
<dbReference type="Gene3D" id="3.80.10.10">
    <property type="entry name" value="Ribonuclease Inhibitor"/>
    <property type="match status" value="1"/>
</dbReference>
<dbReference type="InterPro" id="IPR013320">
    <property type="entry name" value="ConA-like_dom_sf"/>
</dbReference>
<dbReference type="AlphaFoldDB" id="A0A3B4DY07"/>
<dbReference type="GO" id="GO:0005737">
    <property type="term" value="C:cytoplasm"/>
    <property type="evidence" value="ECO:0007669"/>
    <property type="project" value="UniProtKB-SubCell"/>
</dbReference>
<dbReference type="InterPro" id="IPR051261">
    <property type="entry name" value="NLR"/>
</dbReference>
<dbReference type="Pfam" id="PF05729">
    <property type="entry name" value="NACHT"/>
    <property type="match status" value="1"/>
</dbReference>
<dbReference type="PROSITE" id="PS50824">
    <property type="entry name" value="DAPIN"/>
    <property type="match status" value="2"/>
</dbReference>
<dbReference type="SUPFAM" id="SSF49899">
    <property type="entry name" value="Concanavalin A-like lectins/glucanases"/>
    <property type="match status" value="1"/>
</dbReference>
<dbReference type="InterPro" id="IPR004020">
    <property type="entry name" value="DAPIN"/>
</dbReference>
<evidence type="ECO:0000259" key="8">
    <source>
        <dbReference type="PROSITE" id="PS50188"/>
    </source>
</evidence>
<dbReference type="InterPro" id="IPR029495">
    <property type="entry name" value="NACHT-assoc"/>
</dbReference>
<evidence type="ECO:0000259" key="10">
    <source>
        <dbReference type="PROSITE" id="PS50837"/>
    </source>
</evidence>
<dbReference type="OMA" id="XLRKCQL"/>
<dbReference type="SMART" id="SM00368">
    <property type="entry name" value="LRR_RI"/>
    <property type="match status" value="3"/>
</dbReference>
<dbReference type="FunFam" id="3.40.50.300:FF:000210">
    <property type="entry name" value="Si:dkey-16p6.1"/>
    <property type="match status" value="1"/>
</dbReference>
<feature type="domain" description="B30.2/SPRY" evidence="8">
    <location>
        <begin position="941"/>
        <end position="1132"/>
    </location>
</feature>
<evidence type="ECO:0008006" key="13">
    <source>
        <dbReference type="Google" id="ProtNLM"/>
    </source>
</evidence>
<dbReference type="InterPro" id="IPR006574">
    <property type="entry name" value="PRY"/>
</dbReference>
<keyword evidence="12" id="KW-1185">Reference proteome</keyword>
<evidence type="ECO:0000259" key="9">
    <source>
        <dbReference type="PROSITE" id="PS50824"/>
    </source>
</evidence>
<dbReference type="Gene3D" id="1.10.533.10">
    <property type="entry name" value="Death Domain, Fas"/>
    <property type="match status" value="2"/>
</dbReference>
<dbReference type="InterPro" id="IPR043136">
    <property type="entry name" value="B30.2/SPRY_sf"/>
</dbReference>
<feature type="domain" description="NACHT" evidence="10">
    <location>
        <begin position="332"/>
        <end position="463"/>
    </location>
</feature>
<evidence type="ECO:0000256" key="4">
    <source>
        <dbReference type="ARBA" id="ARBA00022737"/>
    </source>
</evidence>
<dbReference type="RefSeq" id="XP_037399084.1">
    <property type="nucleotide sequence ID" value="XM_037543187.1"/>
</dbReference>
<dbReference type="InterPro" id="IPR007111">
    <property type="entry name" value="NACHT_NTPase"/>
</dbReference>
<reference evidence="11" key="2">
    <citation type="submission" date="2025-08" db="UniProtKB">
        <authorList>
            <consortium name="Ensembl"/>
        </authorList>
    </citation>
    <scope>IDENTIFICATION</scope>
</reference>
<dbReference type="GO" id="GO:0005524">
    <property type="term" value="F:ATP binding"/>
    <property type="evidence" value="ECO:0007669"/>
    <property type="project" value="UniProtKB-KW"/>
</dbReference>
<dbReference type="PROSITE" id="PS50188">
    <property type="entry name" value="B302_SPRY"/>
    <property type="match status" value="1"/>
</dbReference>
<dbReference type="InterPro" id="IPR032675">
    <property type="entry name" value="LRR_dom_sf"/>
</dbReference>
<dbReference type="Pfam" id="PF14484">
    <property type="entry name" value="FISNA"/>
    <property type="match status" value="1"/>
</dbReference>
<keyword evidence="5" id="KW-0547">Nucleotide-binding</keyword>
<proteinExistence type="predicted"/>
<evidence type="ECO:0000256" key="6">
    <source>
        <dbReference type="ARBA" id="ARBA00022840"/>
    </source>
</evidence>
<dbReference type="SMART" id="SM00449">
    <property type="entry name" value="SPRY"/>
    <property type="match status" value="1"/>
</dbReference>